<evidence type="ECO:0000256" key="1">
    <source>
        <dbReference type="SAM" id="MobiDB-lite"/>
    </source>
</evidence>
<gene>
    <name evidence="2" type="ORF">PPRIM_AZ9-3.1.T1010142</name>
    <name evidence="3" type="ORF">PPRIM_AZ9-3.1.T1010143</name>
</gene>
<accession>A0A8S1NYL8</accession>
<evidence type="ECO:0000313" key="3">
    <source>
        <dbReference type="EMBL" id="CAD8096539.1"/>
    </source>
</evidence>
<dbReference type="AlphaFoldDB" id="A0A8S1NYL8"/>
<sequence>MAGEKISGQGKRKCQPRCQEHQFNLHPKSQKCWFKSPTNIDFCPLYNDALACFENIVPVFNQDEQQCLPGFILEVDRNDYLRSMQKYKEDHQRKIQEYTMKKTKLQIPKPGRKHRYCGVCRKPYQDYLEHIKSSDHINCFNRHDFVHVILKIIEEDYKSRDENKIQNDSSTYPSKAVMPKKRGPKPKVQVEQGEPKKRGRKPREPQTAKRIQTQQMRDVLIPVRQQYPDPPPPPPPQTYFTQPFYFPYHPLNQMIQYGALQIPPQFRVNFPFQMPVVSDMQMEMKCEDMIIDGKIDDRPQFD</sequence>
<name>A0A8S1NYL8_PARPR</name>
<proteinExistence type="predicted"/>
<feature type="region of interest" description="Disordered" evidence="1">
    <location>
        <begin position="161"/>
        <end position="215"/>
    </location>
</feature>
<evidence type="ECO:0008006" key="5">
    <source>
        <dbReference type="Google" id="ProtNLM"/>
    </source>
</evidence>
<protein>
    <recommendedName>
        <fullName evidence="5">DBF4-type domain-containing protein</fullName>
    </recommendedName>
</protein>
<dbReference type="Proteomes" id="UP000688137">
    <property type="component" value="Unassembled WGS sequence"/>
</dbReference>
<dbReference type="OMA" id="KNQKCWF"/>
<organism evidence="3 4">
    <name type="scientific">Paramecium primaurelia</name>
    <dbReference type="NCBI Taxonomy" id="5886"/>
    <lineage>
        <taxon>Eukaryota</taxon>
        <taxon>Sar</taxon>
        <taxon>Alveolata</taxon>
        <taxon>Ciliophora</taxon>
        <taxon>Intramacronucleata</taxon>
        <taxon>Oligohymenophorea</taxon>
        <taxon>Peniculida</taxon>
        <taxon>Parameciidae</taxon>
        <taxon>Paramecium</taxon>
    </lineage>
</organism>
<dbReference type="EMBL" id="CAJJDM010000104">
    <property type="protein sequence ID" value="CAD8096539.1"/>
    <property type="molecule type" value="Genomic_DNA"/>
</dbReference>
<evidence type="ECO:0000313" key="2">
    <source>
        <dbReference type="EMBL" id="CAD8096537.1"/>
    </source>
</evidence>
<dbReference type="EMBL" id="CAJJDM010000104">
    <property type="protein sequence ID" value="CAD8096537.1"/>
    <property type="molecule type" value="Genomic_DNA"/>
</dbReference>
<evidence type="ECO:0000313" key="4">
    <source>
        <dbReference type="Proteomes" id="UP000688137"/>
    </source>
</evidence>
<keyword evidence="4" id="KW-1185">Reference proteome</keyword>
<reference evidence="3" key="1">
    <citation type="submission" date="2021-01" db="EMBL/GenBank/DDBJ databases">
        <authorList>
            <consortium name="Genoscope - CEA"/>
            <person name="William W."/>
        </authorList>
    </citation>
    <scope>NUCLEOTIDE SEQUENCE</scope>
</reference>
<comment type="caution">
    <text evidence="3">The sequence shown here is derived from an EMBL/GenBank/DDBJ whole genome shotgun (WGS) entry which is preliminary data.</text>
</comment>